<dbReference type="InterPro" id="IPR025662">
    <property type="entry name" value="Sigma_54_int_dom_ATP-bd_1"/>
</dbReference>
<evidence type="ECO:0000256" key="11">
    <source>
        <dbReference type="PROSITE-ProRule" id="PRU00169"/>
    </source>
</evidence>
<dbReference type="InterPro" id="IPR025944">
    <property type="entry name" value="Sigma_54_int_dom_CS"/>
</dbReference>
<dbReference type="FunFam" id="1.10.8.60:FF:000014">
    <property type="entry name" value="DNA-binding transcriptional regulator NtrC"/>
    <property type="match status" value="1"/>
</dbReference>
<organism evidence="14 15">
    <name type="scientific">Desulfatibacillum alkenivorans DSM 16219</name>
    <dbReference type="NCBI Taxonomy" id="1121393"/>
    <lineage>
        <taxon>Bacteria</taxon>
        <taxon>Pseudomonadati</taxon>
        <taxon>Thermodesulfobacteriota</taxon>
        <taxon>Desulfobacteria</taxon>
        <taxon>Desulfobacterales</taxon>
        <taxon>Desulfatibacillaceae</taxon>
        <taxon>Desulfatibacillum</taxon>
    </lineage>
</organism>
<dbReference type="SUPFAM" id="SSF52172">
    <property type="entry name" value="CheY-like"/>
    <property type="match status" value="1"/>
</dbReference>
<gene>
    <name evidence="14" type="ORF">SAMN02745216_04020</name>
</gene>
<evidence type="ECO:0000256" key="9">
    <source>
        <dbReference type="ARBA" id="ARBA00023159"/>
    </source>
</evidence>
<dbReference type="PROSITE" id="PS50045">
    <property type="entry name" value="SIGMA54_INTERACT_4"/>
    <property type="match status" value="1"/>
</dbReference>
<keyword evidence="5" id="KW-0067">ATP-binding</keyword>
<name>A0A1M6V2L6_9BACT</name>
<dbReference type="OrthoDB" id="5409901at2"/>
<dbReference type="Pfam" id="PF00158">
    <property type="entry name" value="Sigma54_activat"/>
    <property type="match status" value="1"/>
</dbReference>
<dbReference type="InterPro" id="IPR002197">
    <property type="entry name" value="HTH_Fis"/>
</dbReference>
<dbReference type="InterPro" id="IPR009057">
    <property type="entry name" value="Homeodomain-like_sf"/>
</dbReference>
<accession>A0A1M6V2L6</accession>
<dbReference type="GO" id="GO:0005737">
    <property type="term" value="C:cytoplasm"/>
    <property type="evidence" value="ECO:0007669"/>
    <property type="project" value="UniProtKB-SubCell"/>
</dbReference>
<sequence length="464" mass="52147">MATKKKMEKILLVDDDPGVLATLTEVLSDAGYRTHTATDGAEAVAELDKQFFDVVVTDLNMPGMDGMGVLKHLQKHSQDTQCLVLTGFGSIRNSVEAIKMGAFDYITKPVKFDELLHSVSTAIKFKRLERENTILKKQLKKKYRFENFVGDSTQIQRVFELIEKVADTDSTVLITGESGTGKELIARAIHYNSPRRDDPLVIINCGAIPEELLESELFGHEKGAFTGAHKTRIGRFEVANGGTIFLDEIGDMSPNLQVKLLRVIQEQAFERIGSTRTMHVDIRILAATNKDLMEAVEKKEFREDLYYRLNVIPIEVPPLRDRKSDIPLLIDFFINKLAAEKERPVKRISQAAMNALMAHHWPGNVRELENVVERVLILSSGDTIDKEDLPATILGLDSKEPEAGLKLPSGGIRFDHAVEEYEKNLIVQALEEANWVKTQAAKLLHINRTTLVEKMKRKNIRGPN</sequence>
<keyword evidence="4" id="KW-0547">Nucleotide-binding</keyword>
<dbReference type="STRING" id="1121393.SAMN02745216_04020"/>
<comment type="subcellular location">
    <subcellularLocation>
        <location evidence="1">Cytoplasm</location>
    </subcellularLocation>
</comment>
<dbReference type="SMART" id="SM00448">
    <property type="entry name" value="REC"/>
    <property type="match status" value="1"/>
</dbReference>
<evidence type="ECO:0000256" key="10">
    <source>
        <dbReference type="ARBA" id="ARBA00023163"/>
    </source>
</evidence>
<dbReference type="PRINTS" id="PR01590">
    <property type="entry name" value="HTHFIS"/>
</dbReference>
<dbReference type="EMBL" id="FQZU01000033">
    <property type="protein sequence ID" value="SHK75690.1"/>
    <property type="molecule type" value="Genomic_DNA"/>
</dbReference>
<dbReference type="InterPro" id="IPR003593">
    <property type="entry name" value="AAA+_ATPase"/>
</dbReference>
<dbReference type="SUPFAM" id="SSF46689">
    <property type="entry name" value="Homeodomain-like"/>
    <property type="match status" value="1"/>
</dbReference>
<keyword evidence="9" id="KW-0010">Activator</keyword>
<dbReference type="RefSeq" id="WP_073478051.1">
    <property type="nucleotide sequence ID" value="NZ_FQZU01000033.1"/>
</dbReference>
<keyword evidence="6" id="KW-0902">Two-component regulatory system</keyword>
<dbReference type="InterPro" id="IPR058031">
    <property type="entry name" value="AAA_lid_NorR"/>
</dbReference>
<dbReference type="PROSITE" id="PS50110">
    <property type="entry name" value="RESPONSE_REGULATORY"/>
    <property type="match status" value="1"/>
</dbReference>
<keyword evidence="2" id="KW-0963">Cytoplasm</keyword>
<dbReference type="Pfam" id="PF02954">
    <property type="entry name" value="HTH_8"/>
    <property type="match status" value="1"/>
</dbReference>
<dbReference type="GO" id="GO:0043565">
    <property type="term" value="F:sequence-specific DNA binding"/>
    <property type="evidence" value="ECO:0007669"/>
    <property type="project" value="InterPro"/>
</dbReference>
<evidence type="ECO:0000256" key="4">
    <source>
        <dbReference type="ARBA" id="ARBA00022741"/>
    </source>
</evidence>
<dbReference type="GO" id="GO:0006355">
    <property type="term" value="P:regulation of DNA-templated transcription"/>
    <property type="evidence" value="ECO:0007669"/>
    <property type="project" value="InterPro"/>
</dbReference>
<dbReference type="Pfam" id="PF25601">
    <property type="entry name" value="AAA_lid_14"/>
    <property type="match status" value="1"/>
</dbReference>
<evidence type="ECO:0000313" key="15">
    <source>
        <dbReference type="Proteomes" id="UP000183994"/>
    </source>
</evidence>
<dbReference type="GO" id="GO:0000160">
    <property type="term" value="P:phosphorelay signal transduction system"/>
    <property type="evidence" value="ECO:0007669"/>
    <property type="project" value="UniProtKB-KW"/>
</dbReference>
<dbReference type="InterPro" id="IPR011006">
    <property type="entry name" value="CheY-like_superfamily"/>
</dbReference>
<evidence type="ECO:0000256" key="1">
    <source>
        <dbReference type="ARBA" id="ARBA00004496"/>
    </source>
</evidence>
<dbReference type="Gene3D" id="1.10.10.60">
    <property type="entry name" value="Homeodomain-like"/>
    <property type="match status" value="1"/>
</dbReference>
<dbReference type="AlphaFoldDB" id="A0A1M6V2L6"/>
<dbReference type="CDD" id="cd00009">
    <property type="entry name" value="AAA"/>
    <property type="match status" value="1"/>
</dbReference>
<dbReference type="SMART" id="SM00382">
    <property type="entry name" value="AAA"/>
    <property type="match status" value="1"/>
</dbReference>
<proteinExistence type="predicted"/>
<feature type="modified residue" description="4-aspartylphosphate" evidence="11">
    <location>
        <position position="58"/>
    </location>
</feature>
<dbReference type="InterPro" id="IPR001789">
    <property type="entry name" value="Sig_transdc_resp-reg_receiver"/>
</dbReference>
<dbReference type="Gene3D" id="3.40.50.300">
    <property type="entry name" value="P-loop containing nucleotide triphosphate hydrolases"/>
    <property type="match status" value="1"/>
</dbReference>
<dbReference type="InterPro" id="IPR025943">
    <property type="entry name" value="Sigma_54_int_dom_ATP-bd_2"/>
</dbReference>
<dbReference type="SUPFAM" id="SSF52540">
    <property type="entry name" value="P-loop containing nucleoside triphosphate hydrolases"/>
    <property type="match status" value="1"/>
</dbReference>
<dbReference type="Gene3D" id="3.40.50.2300">
    <property type="match status" value="1"/>
</dbReference>
<keyword evidence="3 11" id="KW-0597">Phosphoprotein</keyword>
<dbReference type="Gene3D" id="1.10.8.60">
    <property type="match status" value="1"/>
</dbReference>
<dbReference type="Proteomes" id="UP000183994">
    <property type="component" value="Unassembled WGS sequence"/>
</dbReference>
<dbReference type="GO" id="GO:0005524">
    <property type="term" value="F:ATP binding"/>
    <property type="evidence" value="ECO:0007669"/>
    <property type="project" value="UniProtKB-KW"/>
</dbReference>
<dbReference type="PROSITE" id="PS00676">
    <property type="entry name" value="SIGMA54_INTERACT_2"/>
    <property type="match status" value="1"/>
</dbReference>
<evidence type="ECO:0000256" key="2">
    <source>
        <dbReference type="ARBA" id="ARBA00022490"/>
    </source>
</evidence>
<feature type="domain" description="Response regulatory" evidence="13">
    <location>
        <begin position="9"/>
        <end position="123"/>
    </location>
</feature>
<feature type="domain" description="Sigma-54 factor interaction" evidence="12">
    <location>
        <begin position="148"/>
        <end position="377"/>
    </location>
</feature>
<evidence type="ECO:0000259" key="12">
    <source>
        <dbReference type="PROSITE" id="PS50045"/>
    </source>
</evidence>
<dbReference type="Pfam" id="PF00072">
    <property type="entry name" value="Response_reg"/>
    <property type="match status" value="1"/>
</dbReference>
<dbReference type="PROSITE" id="PS00675">
    <property type="entry name" value="SIGMA54_INTERACT_1"/>
    <property type="match status" value="1"/>
</dbReference>
<reference evidence="15" key="1">
    <citation type="submission" date="2016-11" db="EMBL/GenBank/DDBJ databases">
        <authorList>
            <person name="Varghese N."/>
            <person name="Submissions S."/>
        </authorList>
    </citation>
    <scope>NUCLEOTIDE SEQUENCE [LARGE SCALE GENOMIC DNA]</scope>
    <source>
        <strain evidence="15">DSM 16219</strain>
    </source>
</reference>
<evidence type="ECO:0000313" key="14">
    <source>
        <dbReference type="EMBL" id="SHK75690.1"/>
    </source>
</evidence>
<dbReference type="InterPro" id="IPR027417">
    <property type="entry name" value="P-loop_NTPase"/>
</dbReference>
<evidence type="ECO:0000259" key="13">
    <source>
        <dbReference type="PROSITE" id="PS50110"/>
    </source>
</evidence>
<evidence type="ECO:0000256" key="6">
    <source>
        <dbReference type="ARBA" id="ARBA00023012"/>
    </source>
</evidence>
<dbReference type="FunFam" id="3.40.50.2300:FF:000018">
    <property type="entry name" value="DNA-binding transcriptional regulator NtrC"/>
    <property type="match status" value="1"/>
</dbReference>
<evidence type="ECO:0000256" key="7">
    <source>
        <dbReference type="ARBA" id="ARBA00023015"/>
    </source>
</evidence>
<evidence type="ECO:0000256" key="3">
    <source>
        <dbReference type="ARBA" id="ARBA00022553"/>
    </source>
</evidence>
<dbReference type="PANTHER" id="PTHR32071">
    <property type="entry name" value="TRANSCRIPTIONAL REGULATORY PROTEIN"/>
    <property type="match status" value="1"/>
</dbReference>
<dbReference type="FunFam" id="3.40.50.300:FF:000006">
    <property type="entry name" value="DNA-binding transcriptional regulator NtrC"/>
    <property type="match status" value="1"/>
</dbReference>
<evidence type="ECO:0000256" key="5">
    <source>
        <dbReference type="ARBA" id="ARBA00022840"/>
    </source>
</evidence>
<keyword evidence="7" id="KW-0805">Transcription regulation</keyword>
<keyword evidence="8 14" id="KW-0238">DNA-binding</keyword>
<evidence type="ECO:0000256" key="8">
    <source>
        <dbReference type="ARBA" id="ARBA00023125"/>
    </source>
</evidence>
<protein>
    <submittedName>
        <fullName evidence="14">DNA-binding transcriptional response regulator, NtrC family, contains REC, AAA-type ATPase, and a Fis-type DNA-binding domains</fullName>
    </submittedName>
</protein>
<keyword evidence="15" id="KW-1185">Reference proteome</keyword>
<dbReference type="InterPro" id="IPR002078">
    <property type="entry name" value="Sigma_54_int"/>
</dbReference>
<dbReference type="PROSITE" id="PS00688">
    <property type="entry name" value="SIGMA54_INTERACT_3"/>
    <property type="match status" value="1"/>
</dbReference>
<keyword evidence="10" id="KW-0804">Transcription</keyword>